<evidence type="ECO:0000256" key="8">
    <source>
        <dbReference type="ARBA" id="ARBA00023170"/>
    </source>
</evidence>
<keyword evidence="6 10" id="KW-1133">Transmembrane helix</keyword>
<feature type="domain" description="Fibronectin type-III" evidence="11">
    <location>
        <begin position="255"/>
        <end position="349"/>
    </location>
</feature>
<dbReference type="CDD" id="cd00063">
    <property type="entry name" value="FN3"/>
    <property type="match status" value="2"/>
</dbReference>
<evidence type="ECO:0000256" key="2">
    <source>
        <dbReference type="ARBA" id="ARBA00008921"/>
    </source>
</evidence>
<dbReference type="EMBL" id="JAIPUX010000439">
    <property type="protein sequence ID" value="KAH0628737.1"/>
    <property type="molecule type" value="Genomic_DNA"/>
</dbReference>
<dbReference type="SMART" id="SM00060">
    <property type="entry name" value="FN3"/>
    <property type="match status" value="2"/>
</dbReference>
<keyword evidence="7 10" id="KW-0472">Membrane</keyword>
<comment type="subcellular location">
    <subcellularLocation>
        <location evidence="1">Membrane</location>
        <topology evidence="1">Single-pass type I membrane protein</topology>
    </subcellularLocation>
</comment>
<comment type="caution">
    <text evidence="12">The sequence shown here is derived from an EMBL/GenBank/DDBJ whole genome shotgun (WGS) entry which is preliminary data.</text>
</comment>
<evidence type="ECO:0000256" key="7">
    <source>
        <dbReference type="ARBA" id="ARBA00023136"/>
    </source>
</evidence>
<feature type="domain" description="Fibronectin type-III" evidence="11">
    <location>
        <begin position="153"/>
        <end position="254"/>
    </location>
</feature>
<organism evidence="12 13">
    <name type="scientific">Phrynosoma platyrhinos</name>
    <name type="common">Desert horned lizard</name>
    <dbReference type="NCBI Taxonomy" id="52577"/>
    <lineage>
        <taxon>Eukaryota</taxon>
        <taxon>Metazoa</taxon>
        <taxon>Chordata</taxon>
        <taxon>Craniata</taxon>
        <taxon>Vertebrata</taxon>
        <taxon>Euteleostomi</taxon>
        <taxon>Lepidosauria</taxon>
        <taxon>Squamata</taxon>
        <taxon>Bifurcata</taxon>
        <taxon>Unidentata</taxon>
        <taxon>Episquamata</taxon>
        <taxon>Toxicofera</taxon>
        <taxon>Iguania</taxon>
        <taxon>Phrynosomatidae</taxon>
        <taxon>Phrynosomatinae</taxon>
        <taxon>Phrynosoma</taxon>
    </lineage>
</organism>
<evidence type="ECO:0000256" key="1">
    <source>
        <dbReference type="ARBA" id="ARBA00004479"/>
    </source>
</evidence>
<dbReference type="PANTHER" id="PTHR48423">
    <property type="entry name" value="INTERLEUKIN-27 RECEPTOR SUBUNIT ALPHA"/>
    <property type="match status" value="1"/>
</dbReference>
<keyword evidence="5" id="KW-0677">Repeat</keyword>
<dbReference type="Pfam" id="PF00041">
    <property type="entry name" value="fn3"/>
    <property type="match status" value="1"/>
</dbReference>
<evidence type="ECO:0000256" key="6">
    <source>
        <dbReference type="ARBA" id="ARBA00022989"/>
    </source>
</evidence>
<dbReference type="PANTHER" id="PTHR48423:SF1">
    <property type="entry name" value="INTERLEUKIN-27 RECEPTOR SUBUNIT ALPHA"/>
    <property type="match status" value="1"/>
</dbReference>
<evidence type="ECO:0000259" key="11">
    <source>
        <dbReference type="PROSITE" id="PS50853"/>
    </source>
</evidence>
<feature type="transmembrane region" description="Helical" evidence="10">
    <location>
        <begin position="351"/>
        <end position="374"/>
    </location>
</feature>
<dbReference type="PROSITE" id="PS50853">
    <property type="entry name" value="FN3"/>
    <property type="match status" value="2"/>
</dbReference>
<evidence type="ECO:0000313" key="13">
    <source>
        <dbReference type="Proteomes" id="UP000826234"/>
    </source>
</evidence>
<evidence type="ECO:0000256" key="10">
    <source>
        <dbReference type="SAM" id="Phobius"/>
    </source>
</evidence>
<proteinExistence type="inferred from homology"/>
<sequence>HPGQTHSVQSQNKQNWLIVERRNLTQGDNYSVWMEVCSAAGNITSKKLNFSLDDIAPVGQVDVWREVGLSENGNPNILLLWKALDPEAARGDILDYDVTYRDHSKNIYKMLCHCCNATLPHTAVYAWVTARNSIKNTPPANLSLEQTGKEHPGPEEVQVMAIPGLGLNVTWKPSMSPQWIQPEEYVVEWREEFLGNKGGPLNWIRRPSSSNSAQLRGDFRPKIPYRVGVYALYAEGSSTSATVQAYFKEEVPSASPQVLQVRSISSTASHISWKEIPLESRNGFITHYTLYLKHSSSGNITRMPIGATESSYKLLNLMPGTAYQLWMTGSNSAGEGVSSLPHHFSTPVSHWQIIVMITVVVGVLLILAAILIYVKHRWVLGFCHKILPPWCWERVPDPGHSMVASKINEQNAAHGMVRSHRIDHLSLLIPLKKEQEDTLCQYLDQSPKGTDIVEIEEPAPELLPPPPPAPVVNSGYEKHFMPTREEMQKLS</sequence>
<reference evidence="12 13" key="1">
    <citation type="journal article" date="2022" name="Gigascience">
        <title>A chromosome-level genome assembly and annotation of the desert horned lizard, Phrynosoma platyrhinos, provides insight into chromosomal rearrangements among reptiles.</title>
        <authorList>
            <person name="Koochekian N."/>
            <person name="Ascanio A."/>
            <person name="Farleigh K."/>
            <person name="Card D.C."/>
            <person name="Schield D.R."/>
            <person name="Castoe T.A."/>
            <person name="Jezkova T."/>
        </authorList>
    </citation>
    <scope>NUCLEOTIDE SEQUENCE [LARGE SCALE GENOMIC DNA]</scope>
    <source>
        <strain evidence="12">NK-2021</strain>
    </source>
</reference>
<evidence type="ECO:0000256" key="3">
    <source>
        <dbReference type="ARBA" id="ARBA00022692"/>
    </source>
</evidence>
<keyword evidence="9" id="KW-0325">Glycoprotein</keyword>
<evidence type="ECO:0000256" key="4">
    <source>
        <dbReference type="ARBA" id="ARBA00022729"/>
    </source>
</evidence>
<keyword evidence="8" id="KW-0675">Receptor</keyword>
<dbReference type="SUPFAM" id="SSF49265">
    <property type="entry name" value="Fibronectin type III"/>
    <property type="match status" value="2"/>
</dbReference>
<keyword evidence="13" id="KW-1185">Reference proteome</keyword>
<evidence type="ECO:0000256" key="9">
    <source>
        <dbReference type="ARBA" id="ARBA00023180"/>
    </source>
</evidence>
<dbReference type="InterPro" id="IPR003961">
    <property type="entry name" value="FN3_dom"/>
</dbReference>
<keyword evidence="4" id="KW-0732">Signal</keyword>
<accession>A0ABQ7TG65</accession>
<dbReference type="InterPro" id="IPR013783">
    <property type="entry name" value="Ig-like_fold"/>
</dbReference>
<dbReference type="Proteomes" id="UP000826234">
    <property type="component" value="Unassembled WGS sequence"/>
</dbReference>
<dbReference type="InterPro" id="IPR036116">
    <property type="entry name" value="FN3_sf"/>
</dbReference>
<name>A0ABQ7TG65_PHRPL</name>
<gene>
    <name evidence="12" type="ORF">JD844_010215</name>
</gene>
<evidence type="ECO:0000256" key="5">
    <source>
        <dbReference type="ARBA" id="ARBA00022737"/>
    </source>
</evidence>
<protein>
    <recommendedName>
        <fullName evidence="11">Fibronectin type-III domain-containing protein</fullName>
    </recommendedName>
</protein>
<comment type="similarity">
    <text evidence="2">Belongs to the type I cytokine receptor family. Type 2 subfamily.</text>
</comment>
<dbReference type="InterPro" id="IPR052672">
    <property type="entry name" value="Type1_Cytokine_Rcpt_Type2"/>
</dbReference>
<evidence type="ECO:0000313" key="12">
    <source>
        <dbReference type="EMBL" id="KAH0628737.1"/>
    </source>
</evidence>
<keyword evidence="3 10" id="KW-0812">Transmembrane</keyword>
<feature type="non-terminal residue" evidence="12">
    <location>
        <position position="1"/>
    </location>
</feature>
<dbReference type="Gene3D" id="2.60.40.10">
    <property type="entry name" value="Immunoglobulins"/>
    <property type="match status" value="3"/>
</dbReference>